<reference evidence="4 5" key="1">
    <citation type="submission" date="2022-01" db="EMBL/GenBank/DDBJ databases">
        <title>Alkalihalobacillus sp. EGI L200015, a novel bacterium isolated from a salt lake sediment.</title>
        <authorList>
            <person name="Gao L."/>
            <person name="Fang B.-Z."/>
            <person name="Li W.-J."/>
        </authorList>
    </citation>
    <scope>NUCLEOTIDE SEQUENCE [LARGE SCALE GENOMIC DNA]</scope>
    <source>
        <strain evidence="4 5">KCTC 12718</strain>
    </source>
</reference>
<keyword evidence="1" id="KW-0808">Transferase</keyword>
<evidence type="ECO:0000256" key="1">
    <source>
        <dbReference type="ARBA" id="ARBA00022679"/>
    </source>
</evidence>
<dbReference type="InterPro" id="IPR016181">
    <property type="entry name" value="Acyl_CoA_acyltransferase"/>
</dbReference>
<dbReference type="CDD" id="cd04301">
    <property type="entry name" value="NAT_SF"/>
    <property type="match status" value="1"/>
</dbReference>
<dbReference type="Gene3D" id="3.40.630.30">
    <property type="match status" value="1"/>
</dbReference>
<dbReference type="InterPro" id="IPR000182">
    <property type="entry name" value="GNAT_dom"/>
</dbReference>
<dbReference type="PROSITE" id="PS51186">
    <property type="entry name" value="GNAT"/>
    <property type="match status" value="1"/>
</dbReference>
<keyword evidence="5" id="KW-1185">Reference proteome</keyword>
<dbReference type="PANTHER" id="PTHR43420">
    <property type="entry name" value="ACETYLTRANSFERASE"/>
    <property type="match status" value="1"/>
</dbReference>
<keyword evidence="2" id="KW-0012">Acyltransferase</keyword>
<dbReference type="InterPro" id="IPR050680">
    <property type="entry name" value="YpeA/RimI_acetyltransf"/>
</dbReference>
<gene>
    <name evidence="4" type="ORF">L2716_08250</name>
</gene>
<organism evidence="4 5">
    <name type="scientific">Pseudalkalibacillus berkeleyi</name>
    <dbReference type="NCBI Taxonomy" id="1069813"/>
    <lineage>
        <taxon>Bacteria</taxon>
        <taxon>Bacillati</taxon>
        <taxon>Bacillota</taxon>
        <taxon>Bacilli</taxon>
        <taxon>Bacillales</taxon>
        <taxon>Fictibacillaceae</taxon>
        <taxon>Pseudalkalibacillus</taxon>
    </lineage>
</organism>
<name>A0ABS9GYB2_9BACL</name>
<evidence type="ECO:0000256" key="2">
    <source>
        <dbReference type="ARBA" id="ARBA00023315"/>
    </source>
</evidence>
<dbReference type="Proteomes" id="UP001649381">
    <property type="component" value="Unassembled WGS sequence"/>
</dbReference>
<dbReference type="Pfam" id="PF13673">
    <property type="entry name" value="Acetyltransf_10"/>
    <property type="match status" value="1"/>
</dbReference>
<dbReference type="RefSeq" id="WP_236333535.1">
    <property type="nucleotide sequence ID" value="NZ_JAKIJS010000001.1"/>
</dbReference>
<dbReference type="EMBL" id="JAKIJS010000001">
    <property type="protein sequence ID" value="MCF6137719.1"/>
    <property type="molecule type" value="Genomic_DNA"/>
</dbReference>
<sequence length="154" mass="17546">MTDTDIKSVKNIAANTWKDTYSSFIPIEIQEKTLSEAYSNETMDKRFKTSMMLVAEEDEQIKGYAFFSSGSESKEIFLESLYVHPSHQGKGIGKKLYVSGIERYHNPTSISLTVYKGNLNISFYEKEGFKIVKETEGDFCGHPVVFIKMTKNLI</sequence>
<dbReference type="SUPFAM" id="SSF55729">
    <property type="entry name" value="Acyl-CoA N-acyltransferases (Nat)"/>
    <property type="match status" value="1"/>
</dbReference>
<protein>
    <submittedName>
        <fullName evidence="4">GNAT family N-acetyltransferase</fullName>
    </submittedName>
</protein>
<evidence type="ECO:0000259" key="3">
    <source>
        <dbReference type="PROSITE" id="PS51186"/>
    </source>
</evidence>
<feature type="domain" description="N-acetyltransferase" evidence="3">
    <location>
        <begin position="1"/>
        <end position="154"/>
    </location>
</feature>
<proteinExistence type="predicted"/>
<accession>A0ABS9GYB2</accession>
<comment type="caution">
    <text evidence="4">The sequence shown here is derived from an EMBL/GenBank/DDBJ whole genome shotgun (WGS) entry which is preliminary data.</text>
</comment>
<evidence type="ECO:0000313" key="5">
    <source>
        <dbReference type="Proteomes" id="UP001649381"/>
    </source>
</evidence>
<evidence type="ECO:0000313" key="4">
    <source>
        <dbReference type="EMBL" id="MCF6137719.1"/>
    </source>
</evidence>